<sequence>MAEQMKNTSPRVDGQRARQGNSGLGVKYVLIIGIVAFAVFGFAAWFYFQATPNEAIAPAPSQTTTIAPENGGSGTQ</sequence>
<keyword evidence="1" id="KW-1133">Transmembrane helix</keyword>
<keyword evidence="3" id="KW-1185">Reference proteome</keyword>
<organism evidence="2 3">
    <name type="scientific">Amorphus orientalis</name>
    <dbReference type="NCBI Taxonomy" id="649198"/>
    <lineage>
        <taxon>Bacteria</taxon>
        <taxon>Pseudomonadati</taxon>
        <taxon>Pseudomonadota</taxon>
        <taxon>Alphaproteobacteria</taxon>
        <taxon>Hyphomicrobiales</taxon>
        <taxon>Amorphaceae</taxon>
        <taxon>Amorphus</taxon>
    </lineage>
</organism>
<dbReference type="AlphaFoldDB" id="A0AAE4AS56"/>
<protein>
    <submittedName>
        <fullName evidence="2">Uncharacterized protein</fullName>
    </submittedName>
</protein>
<dbReference type="RefSeq" id="WP_306884527.1">
    <property type="nucleotide sequence ID" value="NZ_JAUSUL010000001.1"/>
</dbReference>
<dbReference type="EMBL" id="JAUSUL010000001">
    <property type="protein sequence ID" value="MDQ0314742.1"/>
    <property type="molecule type" value="Genomic_DNA"/>
</dbReference>
<evidence type="ECO:0000313" key="2">
    <source>
        <dbReference type="EMBL" id="MDQ0314742.1"/>
    </source>
</evidence>
<feature type="transmembrane region" description="Helical" evidence="1">
    <location>
        <begin position="28"/>
        <end position="48"/>
    </location>
</feature>
<dbReference type="Proteomes" id="UP001229244">
    <property type="component" value="Unassembled WGS sequence"/>
</dbReference>
<proteinExistence type="predicted"/>
<name>A0AAE4AS56_9HYPH</name>
<gene>
    <name evidence="2" type="ORF">J2S73_001179</name>
</gene>
<comment type="caution">
    <text evidence="2">The sequence shown here is derived from an EMBL/GenBank/DDBJ whole genome shotgun (WGS) entry which is preliminary data.</text>
</comment>
<evidence type="ECO:0000256" key="1">
    <source>
        <dbReference type="SAM" id="Phobius"/>
    </source>
</evidence>
<accession>A0AAE4AS56</accession>
<evidence type="ECO:0000313" key="3">
    <source>
        <dbReference type="Proteomes" id="UP001229244"/>
    </source>
</evidence>
<keyword evidence="1" id="KW-0812">Transmembrane</keyword>
<keyword evidence="1" id="KW-0472">Membrane</keyword>
<reference evidence="2" key="1">
    <citation type="submission" date="2023-07" db="EMBL/GenBank/DDBJ databases">
        <title>Genomic Encyclopedia of Type Strains, Phase IV (KMG-IV): sequencing the most valuable type-strain genomes for metagenomic binning, comparative biology and taxonomic classification.</title>
        <authorList>
            <person name="Goeker M."/>
        </authorList>
    </citation>
    <scope>NUCLEOTIDE SEQUENCE</scope>
    <source>
        <strain evidence="2">DSM 21202</strain>
    </source>
</reference>